<dbReference type="RefSeq" id="XP_037154160.1">
    <property type="nucleotide sequence ID" value="XM_037300312.1"/>
</dbReference>
<dbReference type="EMBL" id="JACCJB010000007">
    <property type="protein sequence ID" value="KAF6225451.1"/>
    <property type="molecule type" value="Genomic_DNA"/>
</dbReference>
<evidence type="ECO:0000313" key="2">
    <source>
        <dbReference type="Proteomes" id="UP000593566"/>
    </source>
</evidence>
<dbReference type="GeneID" id="59337846"/>
<name>A0A8H6CLT6_9LECA</name>
<proteinExistence type="predicted"/>
<evidence type="ECO:0000313" key="1">
    <source>
        <dbReference type="EMBL" id="KAF6225451.1"/>
    </source>
</evidence>
<comment type="caution">
    <text evidence="1">The sequence shown here is derived from an EMBL/GenBank/DDBJ whole genome shotgun (WGS) entry which is preliminary data.</text>
</comment>
<sequence length="155" mass="17352">MATPMTEPVERKAYDSEITSACSSWDTALIRARSVTVSTPPSAIPATPKENTVVHRGVDNVESAIKLVARSMRSADIMISDTSSAQPSRHWIIDLSARKTGSLTLAFLLGHFSERRALYEASITQRFKFKHKRDDFRKLFAPEISEGRLIIVAWF</sequence>
<organism evidence="1 2">
    <name type="scientific">Letharia lupina</name>
    <dbReference type="NCBI Taxonomy" id="560253"/>
    <lineage>
        <taxon>Eukaryota</taxon>
        <taxon>Fungi</taxon>
        <taxon>Dikarya</taxon>
        <taxon>Ascomycota</taxon>
        <taxon>Pezizomycotina</taxon>
        <taxon>Lecanoromycetes</taxon>
        <taxon>OSLEUM clade</taxon>
        <taxon>Lecanoromycetidae</taxon>
        <taxon>Lecanorales</taxon>
        <taxon>Lecanorineae</taxon>
        <taxon>Parmeliaceae</taxon>
        <taxon>Letharia</taxon>
    </lineage>
</organism>
<keyword evidence="2" id="KW-1185">Reference proteome</keyword>
<gene>
    <name evidence="1" type="ORF">HO133_009451</name>
</gene>
<reference evidence="1 2" key="1">
    <citation type="journal article" date="2020" name="Genomics">
        <title>Complete, high-quality genomes from long-read metagenomic sequencing of two wolf lichen thalli reveals enigmatic genome architecture.</title>
        <authorList>
            <person name="McKenzie S.K."/>
            <person name="Walston R.F."/>
            <person name="Allen J.L."/>
        </authorList>
    </citation>
    <scope>NUCLEOTIDE SEQUENCE [LARGE SCALE GENOMIC DNA]</scope>
    <source>
        <strain evidence="1">WasteWater1</strain>
    </source>
</reference>
<dbReference type="Proteomes" id="UP000593566">
    <property type="component" value="Unassembled WGS sequence"/>
</dbReference>
<accession>A0A8H6CLT6</accession>
<protein>
    <submittedName>
        <fullName evidence="1">Uncharacterized protein</fullName>
    </submittedName>
</protein>
<dbReference type="AlphaFoldDB" id="A0A8H6CLT6"/>